<dbReference type="PANTHER" id="PTHR10353:SF36">
    <property type="entry name" value="LP05116P"/>
    <property type="match status" value="1"/>
</dbReference>
<dbReference type="InterPro" id="IPR001360">
    <property type="entry name" value="Glyco_hydro_1"/>
</dbReference>
<name>A0A1J0VS82_9NOCA</name>
<sequence length="439" mass="48541">MRQSATVTAMLSAVVLVLALTALAAPSAAEGLPALPADFEFGVAQSGFQSEGFNQDSNYLRYGNEGKLHEPVGNAVDFFHQYEGDVARAASIGVDNYRLSVEWSRIEPQPGVDDAAGWAFYDAVIGRIVASGMRPMITLNHWVHPGWAVDRGGWNNPEMASALTDFGRRVVDRYTWAEPIWITFNEPSEYVRRELTYGGLAPANTGLMIDGIIAAHRAITTYIHAVQPGGQVSSNIAYIPIPGVEPALEAVFSDRMVDSFDFIGVDQYYSIAPSELPSFATSGGSFWNLPQSPESMYYVLRYFAAKYPDKPLRVIENGLATDADQNRADGYRRDDHLRDTVYWIQRARQDGINIVSYNYWSLTDNYEWGEYGPRFGLYSVDAVHDPALTRHPTAAVAAYREITEHHGVPSTYRPTRQPAPCSLIALPDSCGDPVSVEPR</sequence>
<gene>
    <name evidence="6" type="ORF">BOX37_14120</name>
</gene>
<dbReference type="Pfam" id="PF00232">
    <property type="entry name" value="Glyco_hydro_1"/>
    <property type="match status" value="2"/>
</dbReference>
<evidence type="ECO:0000256" key="5">
    <source>
        <dbReference type="SAM" id="SignalP"/>
    </source>
</evidence>
<dbReference type="GO" id="GO:0005829">
    <property type="term" value="C:cytosol"/>
    <property type="evidence" value="ECO:0007669"/>
    <property type="project" value="TreeGrafter"/>
</dbReference>
<dbReference type="SUPFAM" id="SSF51445">
    <property type="entry name" value="(Trans)glycosidases"/>
    <property type="match status" value="1"/>
</dbReference>
<dbReference type="GO" id="GO:0008422">
    <property type="term" value="F:beta-glucosidase activity"/>
    <property type="evidence" value="ECO:0007669"/>
    <property type="project" value="TreeGrafter"/>
</dbReference>
<feature type="chain" id="PRO_5011977946" evidence="5">
    <location>
        <begin position="25"/>
        <end position="439"/>
    </location>
</feature>
<keyword evidence="3" id="KW-0326">Glycosidase</keyword>
<keyword evidence="5" id="KW-0732">Signal</keyword>
<dbReference type="KEGG" id="nsl:BOX37_14120"/>
<evidence type="ECO:0000313" key="6">
    <source>
        <dbReference type="EMBL" id="APE34894.1"/>
    </source>
</evidence>
<dbReference type="Proteomes" id="UP000183810">
    <property type="component" value="Chromosome"/>
</dbReference>
<evidence type="ECO:0000256" key="2">
    <source>
        <dbReference type="ARBA" id="ARBA00022801"/>
    </source>
</evidence>
<feature type="signal peptide" evidence="5">
    <location>
        <begin position="1"/>
        <end position="24"/>
    </location>
</feature>
<accession>A0A1J0VS82</accession>
<dbReference type="PRINTS" id="PR00131">
    <property type="entry name" value="GLHYDRLASE1"/>
</dbReference>
<keyword evidence="2 6" id="KW-0378">Hydrolase</keyword>
<dbReference type="GO" id="GO:0016052">
    <property type="term" value="P:carbohydrate catabolic process"/>
    <property type="evidence" value="ECO:0007669"/>
    <property type="project" value="TreeGrafter"/>
</dbReference>
<dbReference type="RefSeq" id="WP_071928078.1">
    <property type="nucleotide sequence ID" value="NZ_CP018082.1"/>
</dbReference>
<protein>
    <submittedName>
        <fullName evidence="6">Glycoside hydrolase family 1</fullName>
    </submittedName>
</protein>
<keyword evidence="7" id="KW-1185">Reference proteome</keyword>
<dbReference type="Gene3D" id="3.20.20.80">
    <property type="entry name" value="Glycosidases"/>
    <property type="match status" value="2"/>
</dbReference>
<dbReference type="InterPro" id="IPR017853">
    <property type="entry name" value="GH"/>
</dbReference>
<evidence type="ECO:0000256" key="3">
    <source>
        <dbReference type="ARBA" id="ARBA00023295"/>
    </source>
</evidence>
<dbReference type="PANTHER" id="PTHR10353">
    <property type="entry name" value="GLYCOSYL HYDROLASE"/>
    <property type="match status" value="1"/>
</dbReference>
<dbReference type="AlphaFoldDB" id="A0A1J0VS82"/>
<reference evidence="6" key="1">
    <citation type="submission" date="2016-11" db="EMBL/GenBank/DDBJ databases">
        <authorList>
            <person name="Jaros S."/>
            <person name="Januszkiewicz K."/>
            <person name="Wedrychowicz H."/>
        </authorList>
    </citation>
    <scope>NUCLEOTIDE SEQUENCE [LARGE SCALE GENOMIC DNA]</scope>
    <source>
        <strain evidence="6">Y48</strain>
    </source>
</reference>
<dbReference type="EMBL" id="CP018082">
    <property type="protein sequence ID" value="APE34894.1"/>
    <property type="molecule type" value="Genomic_DNA"/>
</dbReference>
<evidence type="ECO:0000256" key="4">
    <source>
        <dbReference type="RuleBase" id="RU003690"/>
    </source>
</evidence>
<evidence type="ECO:0000256" key="1">
    <source>
        <dbReference type="ARBA" id="ARBA00010838"/>
    </source>
</evidence>
<proteinExistence type="inferred from homology"/>
<comment type="similarity">
    <text evidence="1 4">Belongs to the glycosyl hydrolase 1 family.</text>
</comment>
<evidence type="ECO:0000313" key="7">
    <source>
        <dbReference type="Proteomes" id="UP000183810"/>
    </source>
</evidence>
<organism evidence="6 7">
    <name type="scientific">Nocardia mangyaensis</name>
    <dbReference type="NCBI Taxonomy" id="2213200"/>
    <lineage>
        <taxon>Bacteria</taxon>
        <taxon>Bacillati</taxon>
        <taxon>Actinomycetota</taxon>
        <taxon>Actinomycetes</taxon>
        <taxon>Mycobacteriales</taxon>
        <taxon>Nocardiaceae</taxon>
        <taxon>Nocardia</taxon>
    </lineage>
</organism>